<dbReference type="InterPro" id="IPR011962">
    <property type="entry name" value="dCTP_deaminase"/>
</dbReference>
<proteinExistence type="predicted"/>
<dbReference type="PANTHER" id="PTHR42680:SF3">
    <property type="entry name" value="DCTP DEAMINASE"/>
    <property type="match status" value="1"/>
</dbReference>
<dbReference type="NCBIfam" id="TIGR02274">
    <property type="entry name" value="dCTP_deam"/>
    <property type="match status" value="1"/>
</dbReference>
<dbReference type="PANTHER" id="PTHR42680">
    <property type="entry name" value="DCTP DEAMINASE"/>
    <property type="match status" value="1"/>
</dbReference>
<reference evidence="3 4" key="1">
    <citation type="journal article" date="2016" name="Nat. Commun.">
        <title>Thousands of microbial genomes shed light on interconnected biogeochemical processes in an aquifer system.</title>
        <authorList>
            <person name="Anantharaman K."/>
            <person name="Brown C.T."/>
            <person name="Hug L.A."/>
            <person name="Sharon I."/>
            <person name="Castelle C.J."/>
            <person name="Probst A.J."/>
            <person name="Thomas B.C."/>
            <person name="Singh A."/>
            <person name="Wilkins M.J."/>
            <person name="Karaoz U."/>
            <person name="Brodie E.L."/>
            <person name="Williams K.H."/>
            <person name="Hubbard S.S."/>
            <person name="Banfield J.F."/>
        </authorList>
    </citation>
    <scope>NUCLEOTIDE SEQUENCE [LARGE SCALE GENOMIC DNA]</scope>
</reference>
<comment type="caution">
    <text evidence="3">The sequence shown here is derived from an EMBL/GenBank/DDBJ whole genome shotgun (WGS) entry which is preliminary data.</text>
</comment>
<protein>
    <submittedName>
        <fullName evidence="3">dCTP deaminase</fullName>
    </submittedName>
</protein>
<dbReference type="EMBL" id="MHRT01000007">
    <property type="protein sequence ID" value="OHA28823.1"/>
    <property type="molecule type" value="Genomic_DNA"/>
</dbReference>
<dbReference type="GO" id="GO:0008829">
    <property type="term" value="F:dCTP deaminase activity"/>
    <property type="evidence" value="ECO:0007669"/>
    <property type="project" value="InterPro"/>
</dbReference>
<dbReference type="AlphaFoldDB" id="A0A1G2MYG7"/>
<keyword evidence="2" id="KW-0546">Nucleotide metabolism</keyword>
<name>A0A1G2MYG7_9BACT</name>
<dbReference type="GO" id="GO:0006229">
    <property type="term" value="P:dUTP biosynthetic process"/>
    <property type="evidence" value="ECO:0007669"/>
    <property type="project" value="InterPro"/>
</dbReference>
<dbReference type="Proteomes" id="UP000178089">
    <property type="component" value="Unassembled WGS sequence"/>
</dbReference>
<evidence type="ECO:0000313" key="3">
    <source>
        <dbReference type="EMBL" id="OHA28823.1"/>
    </source>
</evidence>
<accession>A0A1G2MYG7</accession>
<dbReference type="SUPFAM" id="SSF51283">
    <property type="entry name" value="dUTPase-like"/>
    <property type="match status" value="1"/>
</dbReference>
<dbReference type="Pfam" id="PF22769">
    <property type="entry name" value="DCD"/>
    <property type="match status" value="1"/>
</dbReference>
<sequence length="209" mass="24122">MSIITKKDILGRVQSGSLSFKPVLDQFQLQEHSVDLRLGFTFMIPKMWHVTPRGRESLDITHFDKRNHEYFEVIELEQGQYFELLPQEYILVSTLESIKMPTDLMGVLYPRSSTNRKGLSLDLTGIIDAGYEGQLVLPIRNNTRSQAIRLYPGERLCQVVFEELKSEVTPRPSKYHQKDIIEGVLPEKKTEVDLIARGDIKSLKENFKI</sequence>
<dbReference type="InterPro" id="IPR033704">
    <property type="entry name" value="dUTPase_trimeric"/>
</dbReference>
<dbReference type="Gene3D" id="2.70.40.10">
    <property type="match status" value="1"/>
</dbReference>
<dbReference type="STRING" id="1802315.A3F51_02480"/>
<dbReference type="InterPro" id="IPR036157">
    <property type="entry name" value="dUTPase-like_sf"/>
</dbReference>
<evidence type="ECO:0000256" key="2">
    <source>
        <dbReference type="ARBA" id="ARBA00023080"/>
    </source>
</evidence>
<organism evidence="3 4">
    <name type="scientific">Candidatus Taylorbacteria bacterium RIFCSPHIGHO2_12_FULL_45_16</name>
    <dbReference type="NCBI Taxonomy" id="1802315"/>
    <lineage>
        <taxon>Bacteria</taxon>
        <taxon>Candidatus Tayloriibacteriota</taxon>
    </lineage>
</organism>
<evidence type="ECO:0000313" key="4">
    <source>
        <dbReference type="Proteomes" id="UP000178089"/>
    </source>
</evidence>
<evidence type="ECO:0000256" key="1">
    <source>
        <dbReference type="ARBA" id="ARBA00022801"/>
    </source>
</evidence>
<keyword evidence="1" id="KW-0378">Hydrolase</keyword>
<dbReference type="CDD" id="cd07557">
    <property type="entry name" value="trimeric_dUTPase"/>
    <property type="match status" value="1"/>
</dbReference>
<gene>
    <name evidence="3" type="ORF">A3F51_02480</name>
</gene>